<dbReference type="PANTHER" id="PTHR43434:SF1">
    <property type="entry name" value="PHOSPHOGLYCOLATE PHOSPHATASE"/>
    <property type="match status" value="1"/>
</dbReference>
<dbReference type="SFLD" id="SFLDG01129">
    <property type="entry name" value="C1.5:_HAD__Beta-PGM__Phosphata"/>
    <property type="match status" value="1"/>
</dbReference>
<dbReference type="RefSeq" id="WP_116241132.1">
    <property type="nucleotide sequence ID" value="NZ_QUAB01000018.1"/>
</dbReference>
<keyword evidence="1" id="KW-0378">Hydrolase</keyword>
<dbReference type="PANTHER" id="PTHR43434">
    <property type="entry name" value="PHOSPHOGLYCOLATE PHOSPHATASE"/>
    <property type="match status" value="1"/>
</dbReference>
<dbReference type="InterPro" id="IPR006439">
    <property type="entry name" value="HAD-SF_hydro_IA"/>
</dbReference>
<evidence type="ECO:0000313" key="1">
    <source>
        <dbReference type="EMBL" id="REJ07237.1"/>
    </source>
</evidence>
<dbReference type="AlphaFoldDB" id="A0A371NXG3"/>
<accession>A0A371NXG3</accession>
<dbReference type="InterPro" id="IPR023214">
    <property type="entry name" value="HAD_sf"/>
</dbReference>
<dbReference type="SUPFAM" id="SSF56784">
    <property type="entry name" value="HAD-like"/>
    <property type="match status" value="1"/>
</dbReference>
<evidence type="ECO:0000313" key="2">
    <source>
        <dbReference type="Proteomes" id="UP000262172"/>
    </source>
</evidence>
<name>A0A371NXG3_9MICO</name>
<dbReference type="GO" id="GO:0006281">
    <property type="term" value="P:DNA repair"/>
    <property type="evidence" value="ECO:0007669"/>
    <property type="project" value="TreeGrafter"/>
</dbReference>
<dbReference type="Proteomes" id="UP000262172">
    <property type="component" value="Unassembled WGS sequence"/>
</dbReference>
<reference evidence="1 2" key="1">
    <citation type="submission" date="2018-08" db="EMBL/GenBank/DDBJ databases">
        <title>Isolation, diversity and antifungal activity of Actinobacteria from cow dung.</title>
        <authorList>
            <person name="Ling L."/>
        </authorList>
    </citation>
    <scope>NUCLEOTIDE SEQUENCE [LARGE SCALE GENOMIC DNA]</scope>
    <source>
        <strain evidence="1 2">NEAU-LLE</strain>
    </source>
</reference>
<dbReference type="InterPro" id="IPR036412">
    <property type="entry name" value="HAD-like_sf"/>
</dbReference>
<keyword evidence="2" id="KW-1185">Reference proteome</keyword>
<dbReference type="OrthoDB" id="4954868at2"/>
<protein>
    <submittedName>
        <fullName evidence="1">HAD family hydrolase</fullName>
    </submittedName>
</protein>
<organism evidence="1 2">
    <name type="scientific">Microbacterium bovistercoris</name>
    <dbReference type="NCBI Taxonomy" id="2293570"/>
    <lineage>
        <taxon>Bacteria</taxon>
        <taxon>Bacillati</taxon>
        <taxon>Actinomycetota</taxon>
        <taxon>Actinomycetes</taxon>
        <taxon>Micrococcales</taxon>
        <taxon>Microbacteriaceae</taxon>
        <taxon>Microbacterium</taxon>
    </lineage>
</organism>
<dbReference type="InterPro" id="IPR050155">
    <property type="entry name" value="HAD-like_hydrolase_sf"/>
</dbReference>
<dbReference type="Pfam" id="PF00702">
    <property type="entry name" value="Hydrolase"/>
    <property type="match status" value="1"/>
</dbReference>
<dbReference type="Gene3D" id="3.40.50.1000">
    <property type="entry name" value="HAD superfamily/HAD-like"/>
    <property type="match status" value="1"/>
</dbReference>
<sequence>MTQLTMPHGLLVDFGGVLVETATRAGWQGVLARHVQDALEDAGAASSSLTVSDIERDIREGAKADSRWKNAMSRPFAPAELTYQEFWEGFVAGDWPISARSYVRDNARELCRVMGELKQERTTRPGFIELLDAADAASIPVVIVSNTLMGQVHRDYVTRHELTGRFAEQIYSDEVGVRKPNPEMIHLGARAIGETAERCWYVGDNFDRDVLCGVRAGVGGNILMEAKSTYDLPYDLPVQPDAIVADPWGLRDLLVASIERVAS</sequence>
<dbReference type="EMBL" id="QUAB01000018">
    <property type="protein sequence ID" value="REJ07237.1"/>
    <property type="molecule type" value="Genomic_DNA"/>
</dbReference>
<dbReference type="GO" id="GO:0008967">
    <property type="term" value="F:phosphoglycolate phosphatase activity"/>
    <property type="evidence" value="ECO:0007669"/>
    <property type="project" value="TreeGrafter"/>
</dbReference>
<dbReference type="NCBIfam" id="TIGR01549">
    <property type="entry name" value="HAD-SF-IA-v1"/>
    <property type="match status" value="1"/>
</dbReference>
<gene>
    <name evidence="1" type="ORF">DY023_04410</name>
</gene>
<dbReference type="SFLD" id="SFLDS00003">
    <property type="entry name" value="Haloacid_Dehalogenase"/>
    <property type="match status" value="1"/>
</dbReference>
<comment type="caution">
    <text evidence="1">The sequence shown here is derived from an EMBL/GenBank/DDBJ whole genome shotgun (WGS) entry which is preliminary data.</text>
</comment>
<proteinExistence type="predicted"/>